<feature type="domain" description="MOSC" evidence="1">
    <location>
        <begin position="43"/>
        <end position="171"/>
    </location>
</feature>
<dbReference type="Pfam" id="PF03473">
    <property type="entry name" value="MOSC"/>
    <property type="match status" value="1"/>
</dbReference>
<name>A0ABT1X585_9PROT</name>
<dbReference type="RefSeq" id="WP_257716922.1">
    <property type="nucleotide sequence ID" value="NZ_JANJOU010000010.1"/>
</dbReference>
<dbReference type="EMBL" id="JANJOU010000010">
    <property type="protein sequence ID" value="MCR0983258.1"/>
    <property type="molecule type" value="Genomic_DNA"/>
</dbReference>
<sequence length="178" mass="19223">MPPEQRSLFPNPGSMLARLIDGPVAPGRIGWIGLRAVRREPVRVVDSALAVTGQGLEGDRYASRNNGGRQVTLVAAEGLRAITSYLGRDAVPPERLRRNLLTEGINLTALRNRRFRVGEVLLEWSGDCHPCSRMDEELGEGGYNAVRGHGGITARVLEGGVIRLGDAVVRVIEPSQPG</sequence>
<dbReference type="Gene3D" id="2.40.33.20">
    <property type="entry name" value="PK beta-barrel domain-like"/>
    <property type="match status" value="1"/>
</dbReference>
<organism evidence="2 3">
    <name type="scientific">Roseomonas populi</name>
    <dbReference type="NCBI Taxonomy" id="3121582"/>
    <lineage>
        <taxon>Bacteria</taxon>
        <taxon>Pseudomonadati</taxon>
        <taxon>Pseudomonadota</taxon>
        <taxon>Alphaproteobacteria</taxon>
        <taxon>Acetobacterales</taxon>
        <taxon>Roseomonadaceae</taxon>
        <taxon>Roseomonas</taxon>
    </lineage>
</organism>
<dbReference type="Proteomes" id="UP001524642">
    <property type="component" value="Unassembled WGS sequence"/>
</dbReference>
<evidence type="ECO:0000313" key="3">
    <source>
        <dbReference type="Proteomes" id="UP001524642"/>
    </source>
</evidence>
<evidence type="ECO:0000313" key="2">
    <source>
        <dbReference type="EMBL" id="MCR0983258.1"/>
    </source>
</evidence>
<dbReference type="InterPro" id="IPR052716">
    <property type="entry name" value="MOSC_domain"/>
</dbReference>
<dbReference type="PANTHER" id="PTHR36930">
    <property type="entry name" value="METAL-SULFUR CLUSTER BIOSYNTHESIS PROTEINS YUAD-RELATED"/>
    <property type="match status" value="1"/>
</dbReference>
<dbReference type="PANTHER" id="PTHR36930:SF1">
    <property type="entry name" value="MOSC DOMAIN-CONTAINING PROTEIN"/>
    <property type="match status" value="1"/>
</dbReference>
<keyword evidence="3" id="KW-1185">Reference proteome</keyword>
<dbReference type="InterPro" id="IPR005302">
    <property type="entry name" value="MoCF_Sase_C"/>
</dbReference>
<evidence type="ECO:0000259" key="1">
    <source>
        <dbReference type="PROSITE" id="PS51340"/>
    </source>
</evidence>
<gene>
    <name evidence="2" type="ORF">NRP21_14475</name>
</gene>
<proteinExistence type="predicted"/>
<dbReference type="PROSITE" id="PS51340">
    <property type="entry name" value="MOSC"/>
    <property type="match status" value="1"/>
</dbReference>
<comment type="caution">
    <text evidence="2">The sequence shown here is derived from an EMBL/GenBank/DDBJ whole genome shotgun (WGS) entry which is preliminary data.</text>
</comment>
<protein>
    <submittedName>
        <fullName evidence="2">MOSC domain-containing protein</fullName>
    </submittedName>
</protein>
<dbReference type="SUPFAM" id="SSF50800">
    <property type="entry name" value="PK beta-barrel domain-like"/>
    <property type="match status" value="1"/>
</dbReference>
<reference evidence="2 3" key="1">
    <citation type="submission" date="2022-06" db="EMBL/GenBank/DDBJ databases">
        <title>Roseomonas CN29.</title>
        <authorList>
            <person name="Cheng Y."/>
            <person name="He X."/>
        </authorList>
    </citation>
    <scope>NUCLEOTIDE SEQUENCE [LARGE SCALE GENOMIC DNA]</scope>
    <source>
        <strain evidence="2 3">CN29</strain>
    </source>
</reference>
<dbReference type="InterPro" id="IPR011037">
    <property type="entry name" value="Pyrv_Knase-like_insert_dom_sf"/>
</dbReference>
<accession>A0ABT1X585</accession>